<keyword evidence="3" id="KW-0479">Metal-binding</keyword>
<dbReference type="EMBL" id="CAFBMQ010000169">
    <property type="protein sequence ID" value="CAB4915482.1"/>
    <property type="molecule type" value="Genomic_DNA"/>
</dbReference>
<dbReference type="InterPro" id="IPR011766">
    <property type="entry name" value="TPP_enzyme_TPP-bd"/>
</dbReference>
<evidence type="ECO:0000256" key="5">
    <source>
        <dbReference type="ARBA" id="ARBA00022842"/>
    </source>
</evidence>
<evidence type="ECO:0000313" key="9">
    <source>
        <dbReference type="EMBL" id="CAB4915482.1"/>
    </source>
</evidence>
<sequence length="130" mass="13633">MIGDGAAQMTVQELSTIAAAGLAPVVLLLDNRGYTIERALQSPRAVYNDVAAWDWRALVAGFTGGRAGYADAGTGEELTDALAEAFADTGRMRVVRAVLDADDTPPLIDELARLANAAKQQRAGNTTDTV</sequence>
<dbReference type="GO" id="GO:0005829">
    <property type="term" value="C:cytosol"/>
    <property type="evidence" value="ECO:0007669"/>
    <property type="project" value="TreeGrafter"/>
</dbReference>
<keyword evidence="5" id="KW-0460">Magnesium</keyword>
<evidence type="ECO:0000256" key="2">
    <source>
        <dbReference type="ARBA" id="ARBA00007812"/>
    </source>
</evidence>
<gene>
    <name evidence="9" type="ORF">UFOPK3609_01116</name>
</gene>
<protein>
    <submittedName>
        <fullName evidence="9">Unannotated protein</fullName>
    </submittedName>
</protein>
<dbReference type="GO" id="GO:0004737">
    <property type="term" value="F:pyruvate decarboxylase activity"/>
    <property type="evidence" value="ECO:0007669"/>
    <property type="project" value="TreeGrafter"/>
</dbReference>
<keyword evidence="4" id="KW-0210">Decarboxylase</keyword>
<organism evidence="9">
    <name type="scientific">freshwater metagenome</name>
    <dbReference type="NCBI Taxonomy" id="449393"/>
    <lineage>
        <taxon>unclassified sequences</taxon>
        <taxon>metagenomes</taxon>
        <taxon>ecological metagenomes</taxon>
    </lineage>
</organism>
<reference evidence="9" key="1">
    <citation type="submission" date="2020-05" db="EMBL/GenBank/DDBJ databases">
        <authorList>
            <person name="Chiriac C."/>
            <person name="Salcher M."/>
            <person name="Ghai R."/>
            <person name="Kavagutti S V."/>
        </authorList>
    </citation>
    <scope>NUCLEOTIDE SEQUENCE</scope>
</reference>
<evidence type="ECO:0000256" key="4">
    <source>
        <dbReference type="ARBA" id="ARBA00022793"/>
    </source>
</evidence>
<dbReference type="Pfam" id="PF02775">
    <property type="entry name" value="TPP_enzyme_C"/>
    <property type="match status" value="1"/>
</dbReference>
<dbReference type="GO" id="GO:0030976">
    <property type="term" value="F:thiamine pyrophosphate binding"/>
    <property type="evidence" value="ECO:0007669"/>
    <property type="project" value="InterPro"/>
</dbReference>
<accession>A0A6J7H6R7</accession>
<keyword evidence="6" id="KW-0786">Thiamine pyrophosphate</keyword>
<dbReference type="AlphaFoldDB" id="A0A6J7H6R7"/>
<dbReference type="GO" id="GO:0000949">
    <property type="term" value="P:aromatic amino acid family catabolic process to alcohol via Ehrlich pathway"/>
    <property type="evidence" value="ECO:0007669"/>
    <property type="project" value="TreeGrafter"/>
</dbReference>
<dbReference type="GO" id="GO:0046872">
    <property type="term" value="F:metal ion binding"/>
    <property type="evidence" value="ECO:0007669"/>
    <property type="project" value="UniProtKB-KW"/>
</dbReference>
<proteinExistence type="inferred from homology"/>
<name>A0A6J7H6R7_9ZZZZ</name>
<comment type="cofactor">
    <cofactor evidence="1">
        <name>thiamine diphosphate</name>
        <dbReference type="ChEBI" id="CHEBI:58937"/>
    </cofactor>
</comment>
<evidence type="ECO:0000256" key="7">
    <source>
        <dbReference type="ARBA" id="ARBA00023239"/>
    </source>
</evidence>
<dbReference type="PANTHER" id="PTHR43452:SF30">
    <property type="entry name" value="PYRUVATE DECARBOXYLASE ISOZYME 1-RELATED"/>
    <property type="match status" value="1"/>
</dbReference>
<feature type="domain" description="Thiamine pyrophosphate enzyme TPP-binding" evidence="8">
    <location>
        <begin position="1"/>
        <end position="92"/>
    </location>
</feature>
<keyword evidence="7" id="KW-0456">Lyase</keyword>
<dbReference type="Gene3D" id="3.40.50.970">
    <property type="match status" value="1"/>
</dbReference>
<dbReference type="InterPro" id="IPR012110">
    <property type="entry name" value="PDC/IPDC-like"/>
</dbReference>
<comment type="similarity">
    <text evidence="2">Belongs to the TPP enzyme family.</text>
</comment>
<dbReference type="SUPFAM" id="SSF52518">
    <property type="entry name" value="Thiamin diphosphate-binding fold (THDP-binding)"/>
    <property type="match status" value="1"/>
</dbReference>
<evidence type="ECO:0000256" key="3">
    <source>
        <dbReference type="ARBA" id="ARBA00022723"/>
    </source>
</evidence>
<dbReference type="InterPro" id="IPR029061">
    <property type="entry name" value="THDP-binding"/>
</dbReference>
<dbReference type="PANTHER" id="PTHR43452">
    <property type="entry name" value="PYRUVATE DECARBOXYLASE"/>
    <property type="match status" value="1"/>
</dbReference>
<evidence type="ECO:0000259" key="8">
    <source>
        <dbReference type="Pfam" id="PF02775"/>
    </source>
</evidence>
<evidence type="ECO:0000256" key="6">
    <source>
        <dbReference type="ARBA" id="ARBA00023052"/>
    </source>
</evidence>
<evidence type="ECO:0000256" key="1">
    <source>
        <dbReference type="ARBA" id="ARBA00001964"/>
    </source>
</evidence>